<feature type="chain" id="PRO_5040198920" evidence="1">
    <location>
        <begin position="26"/>
        <end position="151"/>
    </location>
</feature>
<reference evidence="2" key="1">
    <citation type="submission" date="2019-10" db="EMBL/GenBank/DDBJ databases">
        <authorList>
            <consortium name="DOE Joint Genome Institute"/>
            <person name="Kuo A."/>
            <person name="Miyauchi S."/>
            <person name="Kiss E."/>
            <person name="Drula E."/>
            <person name="Kohler A."/>
            <person name="Sanchez-Garcia M."/>
            <person name="Andreopoulos B."/>
            <person name="Barry K.W."/>
            <person name="Bonito G."/>
            <person name="Buee M."/>
            <person name="Carver A."/>
            <person name="Chen C."/>
            <person name="Cichocki N."/>
            <person name="Clum A."/>
            <person name="Culley D."/>
            <person name="Crous P.W."/>
            <person name="Fauchery L."/>
            <person name="Girlanda M."/>
            <person name="Hayes R."/>
            <person name="Keri Z."/>
            <person name="LaButti K."/>
            <person name="Lipzen A."/>
            <person name="Lombard V."/>
            <person name="Magnuson J."/>
            <person name="Maillard F."/>
            <person name="Morin E."/>
            <person name="Murat C."/>
            <person name="Nolan M."/>
            <person name="Ohm R."/>
            <person name="Pangilinan J."/>
            <person name="Pereira M."/>
            <person name="Perotto S."/>
            <person name="Peter M."/>
            <person name="Riley R."/>
            <person name="Sitrit Y."/>
            <person name="Stielow B."/>
            <person name="Szollosi G."/>
            <person name="Zifcakova L."/>
            <person name="Stursova M."/>
            <person name="Spatafora J.W."/>
            <person name="Tedersoo L."/>
            <person name="Vaario L.-M."/>
            <person name="Yamada A."/>
            <person name="Yan M."/>
            <person name="Wang P."/>
            <person name="Xu J."/>
            <person name="Bruns T."/>
            <person name="Baldrian P."/>
            <person name="Vilgalys R."/>
            <person name="Henrissat B."/>
            <person name="Grigoriev I.V."/>
            <person name="Hibbett D."/>
            <person name="Nagy L.G."/>
            <person name="Martin F.M."/>
        </authorList>
    </citation>
    <scope>NUCLEOTIDE SEQUENCE</scope>
    <source>
        <strain evidence="2">Prilba</strain>
    </source>
</reference>
<proteinExistence type="predicted"/>
<evidence type="ECO:0000313" key="2">
    <source>
        <dbReference type="EMBL" id="KAF8481153.1"/>
    </source>
</evidence>
<dbReference type="AlphaFoldDB" id="A0A9P5MXI5"/>
<keyword evidence="1" id="KW-0732">Signal</keyword>
<evidence type="ECO:0000256" key="1">
    <source>
        <dbReference type="SAM" id="SignalP"/>
    </source>
</evidence>
<name>A0A9P5MXI5_9AGAM</name>
<reference evidence="2" key="2">
    <citation type="journal article" date="2020" name="Nat. Commun.">
        <title>Large-scale genome sequencing of mycorrhizal fungi provides insights into the early evolution of symbiotic traits.</title>
        <authorList>
            <person name="Miyauchi S."/>
            <person name="Kiss E."/>
            <person name="Kuo A."/>
            <person name="Drula E."/>
            <person name="Kohler A."/>
            <person name="Sanchez-Garcia M."/>
            <person name="Morin E."/>
            <person name="Andreopoulos B."/>
            <person name="Barry K.W."/>
            <person name="Bonito G."/>
            <person name="Buee M."/>
            <person name="Carver A."/>
            <person name="Chen C."/>
            <person name="Cichocki N."/>
            <person name="Clum A."/>
            <person name="Culley D."/>
            <person name="Crous P.W."/>
            <person name="Fauchery L."/>
            <person name="Girlanda M."/>
            <person name="Hayes R.D."/>
            <person name="Keri Z."/>
            <person name="LaButti K."/>
            <person name="Lipzen A."/>
            <person name="Lombard V."/>
            <person name="Magnuson J."/>
            <person name="Maillard F."/>
            <person name="Murat C."/>
            <person name="Nolan M."/>
            <person name="Ohm R.A."/>
            <person name="Pangilinan J."/>
            <person name="Pereira M.F."/>
            <person name="Perotto S."/>
            <person name="Peter M."/>
            <person name="Pfister S."/>
            <person name="Riley R."/>
            <person name="Sitrit Y."/>
            <person name="Stielow J.B."/>
            <person name="Szollosi G."/>
            <person name="Zifcakova L."/>
            <person name="Stursova M."/>
            <person name="Spatafora J.W."/>
            <person name="Tedersoo L."/>
            <person name="Vaario L.M."/>
            <person name="Yamada A."/>
            <person name="Yan M."/>
            <person name="Wang P."/>
            <person name="Xu J."/>
            <person name="Bruns T."/>
            <person name="Baldrian P."/>
            <person name="Vilgalys R."/>
            <person name="Dunand C."/>
            <person name="Henrissat B."/>
            <person name="Grigoriev I.V."/>
            <person name="Hibbett D."/>
            <person name="Nagy L.G."/>
            <person name="Martin F.M."/>
        </authorList>
    </citation>
    <scope>NUCLEOTIDE SEQUENCE</scope>
    <source>
        <strain evidence="2">Prilba</strain>
    </source>
</reference>
<dbReference type="EMBL" id="WHVB01000007">
    <property type="protein sequence ID" value="KAF8481153.1"/>
    <property type="molecule type" value="Genomic_DNA"/>
</dbReference>
<organism evidence="2 3">
    <name type="scientific">Russula ochroleuca</name>
    <dbReference type="NCBI Taxonomy" id="152965"/>
    <lineage>
        <taxon>Eukaryota</taxon>
        <taxon>Fungi</taxon>
        <taxon>Dikarya</taxon>
        <taxon>Basidiomycota</taxon>
        <taxon>Agaricomycotina</taxon>
        <taxon>Agaricomycetes</taxon>
        <taxon>Russulales</taxon>
        <taxon>Russulaceae</taxon>
        <taxon>Russula</taxon>
    </lineage>
</organism>
<keyword evidence="3" id="KW-1185">Reference proteome</keyword>
<sequence length="151" mass="16769">MCGRRSKGALLLIIILIENFTPFRAFVENIGNRKARVFMSLGVQSDTLVKVTCPSQASHPYQRLAVMICLLLSHADAPVLDILNSLHNGLRYATRIFTPTTAPVVYAHYGNLFIVSESSRGRAMVQETHMCLVNINADVVSSTNHHQIKAY</sequence>
<accession>A0A9P5MXI5</accession>
<evidence type="ECO:0000313" key="3">
    <source>
        <dbReference type="Proteomes" id="UP000759537"/>
    </source>
</evidence>
<comment type="caution">
    <text evidence="2">The sequence shown here is derived from an EMBL/GenBank/DDBJ whole genome shotgun (WGS) entry which is preliminary data.</text>
</comment>
<feature type="signal peptide" evidence="1">
    <location>
        <begin position="1"/>
        <end position="25"/>
    </location>
</feature>
<dbReference type="Proteomes" id="UP000759537">
    <property type="component" value="Unassembled WGS sequence"/>
</dbReference>
<gene>
    <name evidence="2" type="ORF">DFH94DRAFT_738353</name>
</gene>
<protein>
    <submittedName>
        <fullName evidence="2">Uncharacterized protein</fullName>
    </submittedName>
</protein>